<sequence length="300" mass="31551">MEERVKEAVMASFVGDALALGVHWIYNVRVIDRKYGRVEELLAPELASFHKGKAKGEFTHYGDQMMVLLKSVAQNGGFDAEGFMAAWVGLMKGGTCYLDKASQATLENLGAGAAFDEAGSESTDLAGAARIAPLLLGNHISAGELAQLAATETALTHANMAVTDAAAYFACVARLVLDGCGPVEALSLALDEAGGGAELREGVTMGLQSRETPTREAIAEFGQMCEIEASLPSTVHLIARHEKSLKEALIENVMAGGDSAARGMLAGLILGARHGLDAVPEAWVTGMVQHQQVLALMDRV</sequence>
<comment type="cofactor">
    <cofactor evidence="3">
        <name>Mg(2+)</name>
        <dbReference type="ChEBI" id="CHEBI:18420"/>
    </cofactor>
    <text evidence="3">Binds 2 magnesium ions per subunit.</text>
</comment>
<evidence type="ECO:0000313" key="5">
    <source>
        <dbReference type="Proteomes" id="UP000198870"/>
    </source>
</evidence>
<keyword evidence="2 4" id="KW-0378">Hydrolase</keyword>
<gene>
    <name evidence="4" type="ORF">SAMN05216233_107213</name>
</gene>
<evidence type="ECO:0000313" key="4">
    <source>
        <dbReference type="EMBL" id="SCY35483.1"/>
    </source>
</evidence>
<dbReference type="GO" id="GO:0016787">
    <property type="term" value="F:hydrolase activity"/>
    <property type="evidence" value="ECO:0007669"/>
    <property type="project" value="UniProtKB-KW"/>
</dbReference>
<dbReference type="Gene3D" id="1.10.4080.10">
    <property type="entry name" value="ADP-ribosylation/Crystallin J1"/>
    <property type="match status" value="1"/>
</dbReference>
<keyword evidence="3" id="KW-0460">Magnesium</keyword>
<organism evidence="4 5">
    <name type="scientific">Desulfoluna spongiiphila</name>
    <dbReference type="NCBI Taxonomy" id="419481"/>
    <lineage>
        <taxon>Bacteria</taxon>
        <taxon>Pseudomonadati</taxon>
        <taxon>Thermodesulfobacteriota</taxon>
        <taxon>Desulfobacteria</taxon>
        <taxon>Desulfobacterales</taxon>
        <taxon>Desulfolunaceae</taxon>
        <taxon>Desulfoluna</taxon>
    </lineage>
</organism>
<dbReference type="GO" id="GO:0046872">
    <property type="term" value="F:metal ion binding"/>
    <property type="evidence" value="ECO:0007669"/>
    <property type="project" value="UniProtKB-KW"/>
</dbReference>
<feature type="binding site" evidence="3">
    <location>
        <position position="59"/>
    </location>
    <ligand>
        <name>Mg(2+)</name>
        <dbReference type="ChEBI" id="CHEBI:18420"/>
        <label>1</label>
    </ligand>
</feature>
<dbReference type="Pfam" id="PF03747">
    <property type="entry name" value="ADP_ribosyl_GH"/>
    <property type="match status" value="1"/>
</dbReference>
<name>A0A1G5F8F4_9BACT</name>
<dbReference type="Proteomes" id="UP000198870">
    <property type="component" value="Unassembled WGS sequence"/>
</dbReference>
<reference evidence="4 5" key="1">
    <citation type="submission" date="2016-10" db="EMBL/GenBank/DDBJ databases">
        <authorList>
            <person name="de Groot N.N."/>
        </authorList>
    </citation>
    <scope>NUCLEOTIDE SEQUENCE [LARGE SCALE GENOMIC DNA]</scope>
    <source>
        <strain evidence="4 5">AA1</strain>
    </source>
</reference>
<protein>
    <submittedName>
        <fullName evidence="4">ADP-ribosylglycohydrolase</fullName>
    </submittedName>
</protein>
<proteinExistence type="inferred from homology"/>
<evidence type="ECO:0000256" key="1">
    <source>
        <dbReference type="ARBA" id="ARBA00010702"/>
    </source>
</evidence>
<keyword evidence="3" id="KW-0479">Metal-binding</keyword>
<dbReference type="SUPFAM" id="SSF101478">
    <property type="entry name" value="ADP-ribosylglycohydrolase"/>
    <property type="match status" value="1"/>
</dbReference>
<dbReference type="RefSeq" id="WP_175469691.1">
    <property type="nucleotide sequence ID" value="NZ_FMUX01000007.1"/>
</dbReference>
<dbReference type="PANTHER" id="PTHR16222:SF24">
    <property type="entry name" value="ADP-RIBOSYLHYDROLASE ARH3"/>
    <property type="match status" value="1"/>
</dbReference>
<comment type="similarity">
    <text evidence="1">Belongs to the ADP-ribosylglycohydrolase family.</text>
</comment>
<keyword evidence="5" id="KW-1185">Reference proteome</keyword>
<evidence type="ECO:0000256" key="3">
    <source>
        <dbReference type="PIRSR" id="PIRSR605502-1"/>
    </source>
</evidence>
<dbReference type="InterPro" id="IPR050792">
    <property type="entry name" value="ADP-ribosylglycohydrolase"/>
</dbReference>
<feature type="binding site" evidence="3">
    <location>
        <position position="258"/>
    </location>
    <ligand>
        <name>Mg(2+)</name>
        <dbReference type="ChEBI" id="CHEBI:18420"/>
        <label>1</label>
    </ligand>
</feature>
<evidence type="ECO:0000256" key="2">
    <source>
        <dbReference type="ARBA" id="ARBA00022801"/>
    </source>
</evidence>
<dbReference type="InterPro" id="IPR005502">
    <property type="entry name" value="Ribosyl_crysJ1"/>
</dbReference>
<accession>A0A1G5F8F4</accession>
<dbReference type="AlphaFoldDB" id="A0A1G5F8F4"/>
<dbReference type="InterPro" id="IPR036705">
    <property type="entry name" value="Ribosyl_crysJ1_sf"/>
</dbReference>
<dbReference type="PANTHER" id="PTHR16222">
    <property type="entry name" value="ADP-RIBOSYLGLYCOHYDROLASE"/>
    <property type="match status" value="1"/>
</dbReference>
<dbReference type="STRING" id="419481.SAMN05216233_107213"/>
<dbReference type="EMBL" id="FMUX01000007">
    <property type="protein sequence ID" value="SCY35483.1"/>
    <property type="molecule type" value="Genomic_DNA"/>
</dbReference>